<keyword evidence="1" id="KW-0472">Membrane</keyword>
<dbReference type="OrthoDB" id="2191971at2759"/>
<keyword evidence="3" id="KW-1185">Reference proteome</keyword>
<feature type="transmembrane region" description="Helical" evidence="1">
    <location>
        <begin position="287"/>
        <end position="308"/>
    </location>
</feature>
<dbReference type="AlphaFoldDB" id="A0A9P6H011"/>
<keyword evidence="1" id="KW-1133">Transmembrane helix</keyword>
<keyword evidence="1" id="KW-0812">Transmembrane</keyword>
<name>A0A9P6H011_9MICR</name>
<evidence type="ECO:0000256" key="1">
    <source>
        <dbReference type="SAM" id="Phobius"/>
    </source>
</evidence>
<feature type="transmembrane region" description="Helical" evidence="1">
    <location>
        <begin position="542"/>
        <end position="563"/>
    </location>
</feature>
<protein>
    <submittedName>
        <fullName evidence="2">Uncharacterized protein</fullName>
    </submittedName>
</protein>
<comment type="caution">
    <text evidence="2">The sequence shown here is derived from an EMBL/GenBank/DDBJ whole genome shotgun (WGS) entry which is preliminary data.</text>
</comment>
<proteinExistence type="predicted"/>
<accession>A0A9P6H011</accession>
<evidence type="ECO:0000313" key="3">
    <source>
        <dbReference type="Proteomes" id="UP000740883"/>
    </source>
</evidence>
<evidence type="ECO:0000313" key="2">
    <source>
        <dbReference type="EMBL" id="KAF9763678.1"/>
    </source>
</evidence>
<feature type="transmembrane region" description="Helical" evidence="1">
    <location>
        <begin position="619"/>
        <end position="638"/>
    </location>
</feature>
<dbReference type="EMBL" id="SBJO01000062">
    <property type="protein sequence ID" value="KAF9763678.1"/>
    <property type="molecule type" value="Genomic_DNA"/>
</dbReference>
<organism evidence="2 3">
    <name type="scientific">Nosema granulosis</name>
    <dbReference type="NCBI Taxonomy" id="83296"/>
    <lineage>
        <taxon>Eukaryota</taxon>
        <taxon>Fungi</taxon>
        <taxon>Fungi incertae sedis</taxon>
        <taxon>Microsporidia</taxon>
        <taxon>Nosematidae</taxon>
        <taxon>Nosema</taxon>
    </lineage>
</organism>
<dbReference type="Proteomes" id="UP000740883">
    <property type="component" value="Unassembled WGS sequence"/>
</dbReference>
<reference evidence="2 3" key="1">
    <citation type="journal article" date="2020" name="Genome Biol. Evol.">
        <title>Comparative genomics of strictly vertically transmitted, feminizing microsporidia endosymbionts of amphipod crustaceans.</title>
        <authorList>
            <person name="Cormier A."/>
            <person name="Chebbi M.A."/>
            <person name="Giraud I."/>
            <person name="Wattier R."/>
            <person name="Teixeira M."/>
            <person name="Gilbert C."/>
            <person name="Rigaud T."/>
            <person name="Cordaux R."/>
        </authorList>
    </citation>
    <scope>NUCLEOTIDE SEQUENCE [LARGE SCALE GENOMIC DNA]</scope>
    <source>
        <strain evidence="2 3">Ou3-Ou53</strain>
    </source>
</reference>
<feature type="transmembrane region" description="Helical" evidence="1">
    <location>
        <begin position="593"/>
        <end position="612"/>
    </location>
</feature>
<feature type="transmembrane region" description="Helical" evidence="1">
    <location>
        <begin position="374"/>
        <end position="396"/>
    </location>
</feature>
<feature type="transmembrane region" description="Helical" evidence="1">
    <location>
        <begin position="570"/>
        <end position="587"/>
    </location>
</feature>
<feature type="transmembrane region" description="Helical" evidence="1">
    <location>
        <begin position="346"/>
        <end position="368"/>
    </location>
</feature>
<gene>
    <name evidence="2" type="ORF">NGRA_1128</name>
</gene>
<sequence length="639" mass="74449">MLKIKNLTMSLEENVLCKNQEIHLTKGVCAVVGEHGSLRNALGVMYTNSSAYNMVGLDFQADFELGRRHMQYETFKRYLNPYIHFDMEDTVENTLIFVNYKLYEEIIRDFKLADVRNERVVDLNVSMYKIWEMAIASASQAKIVYVSQPFTSRKKFRYFLKKMKKYLQIVGSYIFVELHDVIEFDFDNALVIRDSSVKSIALRKDSKYKKLHNILLNERCQEKNKKISKKDAIRNSKDFYAAYITNTETSSVLYSSFENNPDIFERRQSFLQTFCSTSFELLTKFTATLRIMFFILIRIVCNIFYIRIESGGIITMLKRSIIFLIRKVKDGNKTDRLSDLYTSLGVLTYFYFITRFFKSIILTCIYILTRACDIVFAVIFALAFEGFVVGIVYLFMVCKNTKHSKTFISQGKFCIVPYQNHLMITKGVLLKINSALFVRGGDYVLVKINEMCKNFVWNILLTISCKKARSLYNWTSILRNITARDLFQSFYEAGTRSLSSFEFKIISSIIIGSVLYSNYTLVEEDEIFIRETLYVTIHPLTYYIFIISYCLISTLPLFIFSLITFSTNLLSVYFNVIFGCTLLNTFFNSRLKIIIISLIVILNFLFPQNILSQISSYKFVIANIIVNYGLFCILLTLFI</sequence>